<name>A0A9N9P456_9GLOM</name>
<comment type="caution">
    <text evidence="1">The sequence shown here is derived from an EMBL/GenBank/DDBJ whole genome shotgun (WGS) entry which is preliminary data.</text>
</comment>
<organism evidence="1 2">
    <name type="scientific">Racocetra fulgida</name>
    <dbReference type="NCBI Taxonomy" id="60492"/>
    <lineage>
        <taxon>Eukaryota</taxon>
        <taxon>Fungi</taxon>
        <taxon>Fungi incertae sedis</taxon>
        <taxon>Mucoromycota</taxon>
        <taxon>Glomeromycotina</taxon>
        <taxon>Glomeromycetes</taxon>
        <taxon>Diversisporales</taxon>
        <taxon>Gigasporaceae</taxon>
        <taxon>Racocetra</taxon>
    </lineage>
</organism>
<keyword evidence="2" id="KW-1185">Reference proteome</keyword>
<feature type="non-terminal residue" evidence="1">
    <location>
        <position position="224"/>
    </location>
</feature>
<dbReference type="Proteomes" id="UP000789396">
    <property type="component" value="Unassembled WGS sequence"/>
</dbReference>
<dbReference type="PANTHER" id="PTHR33266">
    <property type="entry name" value="CHROMOSOME 15, WHOLE GENOME SHOTGUN SEQUENCE"/>
    <property type="match status" value="1"/>
</dbReference>
<proteinExistence type="predicted"/>
<dbReference type="OrthoDB" id="2367476at2759"/>
<sequence length="224" mass="25460">ATITCLAYICASLKEVKKFDGDFKKWIDGLINKNSQENFWRDVKNEMKNIKENLKECSDEGEMTEWVKNHLASVNNEKIMREGSVKYLFAFDEARILVSENVENKSLFYYMRRALSFFPKKAGIFAIFTDTHSNISDFSPASYRDPSLRVAKGGPLWGALLSPPNEAKGMKPEHIVELAMDKLIGGEDFSNWRKKFQNKIGILETLAILGPRLCIEIVPQTGIA</sequence>
<protein>
    <submittedName>
        <fullName evidence="1">16387_t:CDS:1</fullName>
    </submittedName>
</protein>
<accession>A0A9N9P456</accession>
<feature type="non-terminal residue" evidence="1">
    <location>
        <position position="1"/>
    </location>
</feature>
<evidence type="ECO:0000313" key="2">
    <source>
        <dbReference type="Proteomes" id="UP000789396"/>
    </source>
</evidence>
<evidence type="ECO:0000313" key="1">
    <source>
        <dbReference type="EMBL" id="CAG8801884.1"/>
    </source>
</evidence>
<gene>
    <name evidence="1" type="ORF">RFULGI_LOCUS17822</name>
</gene>
<reference evidence="1" key="1">
    <citation type="submission" date="2021-06" db="EMBL/GenBank/DDBJ databases">
        <authorList>
            <person name="Kallberg Y."/>
            <person name="Tangrot J."/>
            <person name="Rosling A."/>
        </authorList>
    </citation>
    <scope>NUCLEOTIDE SEQUENCE</scope>
    <source>
        <strain evidence="1">IN212</strain>
    </source>
</reference>
<dbReference type="EMBL" id="CAJVPZ010072942">
    <property type="protein sequence ID" value="CAG8801884.1"/>
    <property type="molecule type" value="Genomic_DNA"/>
</dbReference>
<dbReference type="PANTHER" id="PTHR33266:SF1">
    <property type="entry name" value="F-BOX DOMAIN-CONTAINING PROTEIN"/>
    <property type="match status" value="1"/>
</dbReference>
<dbReference type="AlphaFoldDB" id="A0A9N9P456"/>